<keyword evidence="1" id="KW-0862">Zinc</keyword>
<dbReference type="PANTHER" id="PTHR12993">
    <property type="entry name" value="N-ACETYLGLUCOSAMINYL-PHOSPHATIDYLINOSITOL DE-N-ACETYLASE-RELATED"/>
    <property type="match status" value="1"/>
</dbReference>
<gene>
    <name evidence="3" type="ORF">BHD05_13965</name>
</gene>
<dbReference type="KEGG" id="mant:BHD05_13965"/>
<sequence length="455" mass="50452">MVKFDHRQKGTPEDEWLTAPRWQEVPALTLSDFRRLVVVSAHPDDESLGAGGLMAHATHLGVPVHLVVATNGEASHPASPTTSPEEIVLLRRSEVLKAVQMVAPLATVDFLDLPDGALAEHASELTAHLESLQFSEGTLVVAPWRQDRHGDHEAAGAVAARVARARGAQLLEYPVWMWHWAQPGDDDVPWSRFVTLALERDERSAKDMAISAHESQNAPLSDAAGDERLLSEQFHEYFSRPFEVFITPVGSRTLTREFFDSFYSGSEDPWGFETRWYEIRKRALTVASLPRPLFASALEVGCSIGVLTAELAGRCAEIIATDIAEQPLSLARKRLIEQAHVTVVRADTPLEWPEGTFDLVVLSEVAYYWSPEDLQLVLEHIEASLTDDGVLVACHWRHPVEGYPETGDEVHAALRAHPAFEVLSEHREEDFLLDVLVRPPARSVARETGLLGHDA</sequence>
<accession>A0A7L5AJ08</accession>
<keyword evidence="4" id="KW-1185">Reference proteome</keyword>
<dbReference type="AlphaFoldDB" id="A0A7L5AJ08"/>
<dbReference type="SUPFAM" id="SSF53335">
    <property type="entry name" value="S-adenosyl-L-methionine-dependent methyltransferases"/>
    <property type="match status" value="1"/>
</dbReference>
<dbReference type="RefSeq" id="WP_161886976.1">
    <property type="nucleotide sequence ID" value="NZ_CP017146.1"/>
</dbReference>
<dbReference type="InterPro" id="IPR024078">
    <property type="entry name" value="LmbE-like_dom_sf"/>
</dbReference>
<dbReference type="PANTHER" id="PTHR12993:SF29">
    <property type="entry name" value="BLR3841 PROTEIN"/>
    <property type="match status" value="1"/>
</dbReference>
<dbReference type="SUPFAM" id="SSF102588">
    <property type="entry name" value="LmbE-like"/>
    <property type="match status" value="1"/>
</dbReference>
<dbReference type="CDD" id="cd02440">
    <property type="entry name" value="AdoMet_MTases"/>
    <property type="match status" value="1"/>
</dbReference>
<feature type="domain" description="Methyltransferase" evidence="2">
    <location>
        <begin position="298"/>
        <end position="389"/>
    </location>
</feature>
<dbReference type="OrthoDB" id="116799at2"/>
<reference evidence="3 4" key="1">
    <citation type="submission" date="2016-09" db="EMBL/GenBank/DDBJ databases">
        <title>Complete genome sequence of microbes from the polar regions.</title>
        <authorList>
            <person name="Liao L."/>
            <person name="Chen B."/>
        </authorList>
    </citation>
    <scope>NUCLEOTIDE SEQUENCE [LARGE SCALE GENOMIC DNA]</scope>
    <source>
        <strain evidence="3 4">ZS314</strain>
    </source>
</reference>
<dbReference type="Gene3D" id="3.40.50.10320">
    <property type="entry name" value="LmbE-like"/>
    <property type="match status" value="1"/>
</dbReference>
<dbReference type="Gene3D" id="3.40.50.150">
    <property type="entry name" value="Vaccinia Virus protein VP39"/>
    <property type="match status" value="1"/>
</dbReference>
<dbReference type="InterPro" id="IPR029063">
    <property type="entry name" value="SAM-dependent_MTases_sf"/>
</dbReference>
<evidence type="ECO:0000313" key="3">
    <source>
        <dbReference type="EMBL" id="QHO70590.1"/>
    </source>
</evidence>
<organism evidence="3 4">
    <name type="scientific">Marisediminicola antarctica</name>
    <dbReference type="NCBI Taxonomy" id="674079"/>
    <lineage>
        <taxon>Bacteria</taxon>
        <taxon>Bacillati</taxon>
        <taxon>Actinomycetota</taxon>
        <taxon>Actinomycetes</taxon>
        <taxon>Micrococcales</taxon>
        <taxon>Microbacteriaceae</taxon>
        <taxon>Marisediminicola</taxon>
    </lineage>
</organism>
<evidence type="ECO:0000256" key="1">
    <source>
        <dbReference type="ARBA" id="ARBA00022833"/>
    </source>
</evidence>
<proteinExistence type="predicted"/>
<dbReference type="GO" id="GO:0016137">
    <property type="term" value="P:glycoside metabolic process"/>
    <property type="evidence" value="ECO:0007669"/>
    <property type="project" value="UniProtKB-ARBA"/>
</dbReference>
<evidence type="ECO:0000313" key="4">
    <source>
        <dbReference type="Proteomes" id="UP000464507"/>
    </source>
</evidence>
<name>A0A7L5AJ08_9MICO</name>
<evidence type="ECO:0000259" key="2">
    <source>
        <dbReference type="Pfam" id="PF13649"/>
    </source>
</evidence>
<dbReference type="Pfam" id="PF13649">
    <property type="entry name" value="Methyltransf_25"/>
    <property type="match status" value="1"/>
</dbReference>
<dbReference type="Pfam" id="PF02585">
    <property type="entry name" value="PIG-L"/>
    <property type="match status" value="1"/>
</dbReference>
<protein>
    <recommendedName>
        <fullName evidence="2">Methyltransferase domain-containing protein</fullName>
    </recommendedName>
</protein>
<dbReference type="Proteomes" id="UP000464507">
    <property type="component" value="Chromosome"/>
</dbReference>
<dbReference type="EMBL" id="CP017146">
    <property type="protein sequence ID" value="QHO70590.1"/>
    <property type="molecule type" value="Genomic_DNA"/>
</dbReference>
<dbReference type="GO" id="GO:0016811">
    <property type="term" value="F:hydrolase activity, acting on carbon-nitrogen (but not peptide) bonds, in linear amides"/>
    <property type="evidence" value="ECO:0007669"/>
    <property type="project" value="TreeGrafter"/>
</dbReference>
<dbReference type="InterPro" id="IPR003737">
    <property type="entry name" value="GlcNAc_PI_deacetylase-related"/>
</dbReference>
<dbReference type="InterPro" id="IPR041698">
    <property type="entry name" value="Methyltransf_25"/>
</dbReference>